<keyword evidence="2" id="KW-1185">Reference proteome</keyword>
<sequence length="59" mass="6563">MLPSLHRALALRRTLRPTSTVQSFGAGRDLPYSFRCIEPLYDGFVAATLMAWQQGLLPA</sequence>
<dbReference type="EMBL" id="JBIGIB010000004">
    <property type="protein sequence ID" value="MFG6468150.1"/>
    <property type="molecule type" value="Genomic_DNA"/>
</dbReference>
<proteinExistence type="predicted"/>
<evidence type="ECO:0000313" key="2">
    <source>
        <dbReference type="Proteomes" id="UP001606303"/>
    </source>
</evidence>
<protein>
    <submittedName>
        <fullName evidence="1">Uncharacterized protein</fullName>
    </submittedName>
</protein>
<name>A0ABW7H2K9_9BURK</name>
<accession>A0ABW7H2K9</accession>
<dbReference type="Proteomes" id="UP001606303">
    <property type="component" value="Unassembled WGS sequence"/>
</dbReference>
<organism evidence="1 2">
    <name type="scientific">Pelomonas baiyunensis</name>
    <dbReference type="NCBI Taxonomy" id="3299026"/>
    <lineage>
        <taxon>Bacteria</taxon>
        <taxon>Pseudomonadati</taxon>
        <taxon>Pseudomonadota</taxon>
        <taxon>Betaproteobacteria</taxon>
        <taxon>Burkholderiales</taxon>
        <taxon>Sphaerotilaceae</taxon>
        <taxon>Roseateles</taxon>
    </lineage>
</organism>
<gene>
    <name evidence="1" type="ORF">ACG01O_16100</name>
</gene>
<dbReference type="RefSeq" id="WP_394386115.1">
    <property type="nucleotide sequence ID" value="NZ_JBIGIB010000004.1"/>
</dbReference>
<comment type="caution">
    <text evidence="1">The sequence shown here is derived from an EMBL/GenBank/DDBJ whole genome shotgun (WGS) entry which is preliminary data.</text>
</comment>
<evidence type="ECO:0000313" key="1">
    <source>
        <dbReference type="EMBL" id="MFG6468150.1"/>
    </source>
</evidence>
<reference evidence="1 2" key="1">
    <citation type="submission" date="2024-08" db="EMBL/GenBank/DDBJ databases">
        <authorList>
            <person name="Lu H."/>
        </authorList>
    </citation>
    <scope>NUCLEOTIDE SEQUENCE [LARGE SCALE GENOMIC DNA]</scope>
    <source>
        <strain evidence="1 2">BYS87W</strain>
    </source>
</reference>